<feature type="transmembrane region" description="Helical" evidence="7">
    <location>
        <begin position="98"/>
        <end position="122"/>
    </location>
</feature>
<evidence type="ECO:0000313" key="9">
    <source>
        <dbReference type="EMBL" id="KAJ4435410.1"/>
    </source>
</evidence>
<evidence type="ECO:0000256" key="1">
    <source>
        <dbReference type="ARBA" id="ARBA00004141"/>
    </source>
</evidence>
<sequence length="406" mass="45144">MLTRPTGLLTMALALMMIQVLLAGGWLLLLPPQVYMLASKDVPLWRCYPKGHFESHLLLSLVYVILLITATATIALLCCSGSKLDLDDDNQLCYEARWILLASILVAAVFTFWGIVTVAMITPSHSDLASAVAHLLSAKILLLCLYVPKVCLYNRLRSGKSSPQTTLQHFYEISHFRSQPLKTLPSFIPQPPLINMDLPRVTSDDSESLEDPTQIVPSSLYSLDMFSQSSGSQNNIDDDDEGDGDHCEAGTNEFTAPQNTVILVDSKDIARHAAVRGVPGRSLDGSRYRHGCPETETLAHVQGQRNRGLLLRNARHHHVRSLVGTALRKKSWIVEEEVFCLATNGSSRHIDIIAYSQTTKKGYIIDPTIRIETGSSQPEDVNQEKINIYLPTVDYFKAKYSLKTLR</sequence>
<keyword evidence="3 7" id="KW-1133">Transmembrane helix</keyword>
<evidence type="ECO:0000256" key="6">
    <source>
        <dbReference type="SAM" id="MobiDB-lite"/>
    </source>
</evidence>
<name>A0ABQ8SNU7_PERAM</name>
<feature type="transmembrane region" description="Helical" evidence="7">
    <location>
        <begin position="128"/>
        <end position="147"/>
    </location>
</feature>
<evidence type="ECO:0000256" key="5">
    <source>
        <dbReference type="ARBA" id="ARBA00023180"/>
    </source>
</evidence>
<protein>
    <recommendedName>
        <fullName evidence="8">G-protein coupled receptors family 3 profile domain-containing protein</fullName>
    </recommendedName>
</protein>
<evidence type="ECO:0000256" key="3">
    <source>
        <dbReference type="ARBA" id="ARBA00022989"/>
    </source>
</evidence>
<dbReference type="Pfam" id="PF00003">
    <property type="entry name" value="7tm_3"/>
    <property type="match status" value="1"/>
</dbReference>
<dbReference type="PANTHER" id="PTHR24060">
    <property type="entry name" value="METABOTROPIC GLUTAMATE RECEPTOR"/>
    <property type="match status" value="1"/>
</dbReference>
<feature type="domain" description="G-protein coupled receptors family 3 profile" evidence="8">
    <location>
        <begin position="1"/>
        <end position="150"/>
    </location>
</feature>
<keyword evidence="10" id="KW-1185">Reference proteome</keyword>
<feature type="region of interest" description="Disordered" evidence="6">
    <location>
        <begin position="228"/>
        <end position="252"/>
    </location>
</feature>
<keyword evidence="2 7" id="KW-0812">Transmembrane</keyword>
<proteinExistence type="predicted"/>
<feature type="transmembrane region" description="Helical" evidence="7">
    <location>
        <begin position="7"/>
        <end position="29"/>
    </location>
</feature>
<reference evidence="9 10" key="1">
    <citation type="journal article" date="2022" name="Allergy">
        <title>Genome assembly and annotation of Periplaneta americana reveal a comprehensive cockroach allergen profile.</title>
        <authorList>
            <person name="Wang L."/>
            <person name="Xiong Q."/>
            <person name="Saelim N."/>
            <person name="Wang L."/>
            <person name="Nong W."/>
            <person name="Wan A.T."/>
            <person name="Shi M."/>
            <person name="Liu X."/>
            <person name="Cao Q."/>
            <person name="Hui J.H.L."/>
            <person name="Sookrung N."/>
            <person name="Leung T.F."/>
            <person name="Tungtrongchitr A."/>
            <person name="Tsui S.K.W."/>
        </authorList>
    </citation>
    <scope>NUCLEOTIDE SEQUENCE [LARGE SCALE GENOMIC DNA]</scope>
    <source>
        <strain evidence="9">PWHHKU_190912</strain>
    </source>
</reference>
<evidence type="ECO:0000256" key="4">
    <source>
        <dbReference type="ARBA" id="ARBA00023136"/>
    </source>
</evidence>
<dbReference type="PROSITE" id="PS50259">
    <property type="entry name" value="G_PROTEIN_RECEP_F3_4"/>
    <property type="match status" value="1"/>
</dbReference>
<gene>
    <name evidence="9" type="ORF">ANN_18025</name>
</gene>
<evidence type="ECO:0000259" key="8">
    <source>
        <dbReference type="PROSITE" id="PS50259"/>
    </source>
</evidence>
<dbReference type="Proteomes" id="UP001148838">
    <property type="component" value="Unassembled WGS sequence"/>
</dbReference>
<organism evidence="9 10">
    <name type="scientific">Periplaneta americana</name>
    <name type="common">American cockroach</name>
    <name type="synonym">Blatta americana</name>
    <dbReference type="NCBI Taxonomy" id="6978"/>
    <lineage>
        <taxon>Eukaryota</taxon>
        <taxon>Metazoa</taxon>
        <taxon>Ecdysozoa</taxon>
        <taxon>Arthropoda</taxon>
        <taxon>Hexapoda</taxon>
        <taxon>Insecta</taxon>
        <taxon>Pterygota</taxon>
        <taxon>Neoptera</taxon>
        <taxon>Polyneoptera</taxon>
        <taxon>Dictyoptera</taxon>
        <taxon>Blattodea</taxon>
        <taxon>Blattoidea</taxon>
        <taxon>Blattidae</taxon>
        <taxon>Blattinae</taxon>
        <taxon>Periplaneta</taxon>
    </lineage>
</organism>
<keyword evidence="4 7" id="KW-0472">Membrane</keyword>
<evidence type="ECO:0000256" key="2">
    <source>
        <dbReference type="ARBA" id="ARBA00022692"/>
    </source>
</evidence>
<keyword evidence="5" id="KW-0325">Glycoprotein</keyword>
<dbReference type="InterPro" id="IPR050726">
    <property type="entry name" value="mGluR"/>
</dbReference>
<comment type="subcellular location">
    <subcellularLocation>
        <location evidence="1">Membrane</location>
        <topology evidence="1">Multi-pass membrane protein</topology>
    </subcellularLocation>
</comment>
<comment type="caution">
    <text evidence="9">The sequence shown here is derived from an EMBL/GenBank/DDBJ whole genome shotgun (WGS) entry which is preliminary data.</text>
</comment>
<dbReference type="InterPro" id="IPR017978">
    <property type="entry name" value="GPCR_3_C"/>
</dbReference>
<feature type="transmembrane region" description="Helical" evidence="7">
    <location>
        <begin position="57"/>
        <end position="77"/>
    </location>
</feature>
<accession>A0ABQ8SNU7</accession>
<evidence type="ECO:0000313" key="10">
    <source>
        <dbReference type="Proteomes" id="UP001148838"/>
    </source>
</evidence>
<dbReference type="EMBL" id="JAJSOF020000023">
    <property type="protein sequence ID" value="KAJ4435410.1"/>
    <property type="molecule type" value="Genomic_DNA"/>
</dbReference>
<evidence type="ECO:0000256" key="7">
    <source>
        <dbReference type="SAM" id="Phobius"/>
    </source>
</evidence>